<dbReference type="GO" id="GO:0000159">
    <property type="term" value="C:protein phosphatase type 2A complex"/>
    <property type="evidence" value="ECO:0007669"/>
    <property type="project" value="TreeGrafter"/>
</dbReference>
<feature type="repeat" description="HEAT" evidence="2">
    <location>
        <begin position="94"/>
        <end position="131"/>
    </location>
</feature>
<dbReference type="InterPro" id="IPR051023">
    <property type="entry name" value="PP2A_Regulatory_Subunit_A"/>
</dbReference>
<evidence type="ECO:0000256" key="1">
    <source>
        <dbReference type="ARBA" id="ARBA00022737"/>
    </source>
</evidence>
<protein>
    <recommendedName>
        <fullName evidence="3">Dynein axonemal assembly factor 5 TPR repeats domain-containing protein</fullName>
    </recommendedName>
</protein>
<dbReference type="Pfam" id="PF25757">
    <property type="entry name" value="TPR_DNAAF5"/>
    <property type="match status" value="1"/>
</dbReference>
<name>A0AAE0XQF3_9GAST</name>
<evidence type="ECO:0000313" key="5">
    <source>
        <dbReference type="Proteomes" id="UP001283361"/>
    </source>
</evidence>
<proteinExistence type="predicted"/>
<dbReference type="InterPro" id="IPR021133">
    <property type="entry name" value="HEAT_type_2"/>
</dbReference>
<sequence length="693" mass="77500">MATYTECLTKLCSKAKLDRDRGFNDLQSLIHQCSEEQISEIQNELQKLLENEEGSWENRHGGLSGARCLFEEGKVEIEEDNTCIDGGNPFAFIVIGIAMHLLDDEEFRVRIAAGELLGVLCKAIGAEVYDRCKNQMLDGIRSNLERHGLDEDSTECQNAEPESIMYGSPATSSRLIEKRSLNTSQILHDTAGWRNLETYMKGLQSVILGCGNNFNAYVDQELLDLIFEALSHTNRFVRETGYYVCSALVTCGAKDGSESYSETMLTEENSIYRHGNTFAEYLGKGLADNWSQVRMAGSVATRQFLNSLPSDGIRQKFYPILIPRMCLNRYYVAEGVRIYSQETWKKITKGEGKLLVENYIDDVVNYYVESTDSDNHAVREAACACISELGSKIDSTVVRPHVTRLLETLLICFNDDSWPVRDAACIACGHFVLCFPEESKSSLPALYPLFFNNLQDNIPSVRQGAAVAISNIVKAYEIAEHEVVFSKIKEGFEKIKDQKATSEKYAAIDKTPATYGVVKQLRDNDMDLHTNQTMYSCGSLAPKMGRGGGCMDHQFRKPSEPWELADGCVHLMAELSHIPSVTGPVGKLIPAMANACSTKDYTHYHNFLETICKQLPNLAKGLGKRPFKMYLELFLDYIFEALDSEIALTSAAASQCLIELCDYLGPGIVRGRVEQYNNMYIKRFDAIPGIPHS</sequence>
<gene>
    <name evidence="4" type="ORF">RRG08_042600</name>
</gene>
<evidence type="ECO:0000256" key="2">
    <source>
        <dbReference type="PROSITE-ProRule" id="PRU00103"/>
    </source>
</evidence>
<feature type="domain" description="Dynein axonemal assembly factor 5 TPR repeats" evidence="3">
    <location>
        <begin position="276"/>
        <end position="465"/>
    </location>
</feature>
<organism evidence="4 5">
    <name type="scientific">Elysia crispata</name>
    <name type="common">lettuce slug</name>
    <dbReference type="NCBI Taxonomy" id="231223"/>
    <lineage>
        <taxon>Eukaryota</taxon>
        <taxon>Metazoa</taxon>
        <taxon>Spiralia</taxon>
        <taxon>Lophotrochozoa</taxon>
        <taxon>Mollusca</taxon>
        <taxon>Gastropoda</taxon>
        <taxon>Heterobranchia</taxon>
        <taxon>Euthyneura</taxon>
        <taxon>Panpulmonata</taxon>
        <taxon>Sacoglossa</taxon>
        <taxon>Placobranchoidea</taxon>
        <taxon>Plakobranchidae</taxon>
        <taxon>Elysia</taxon>
    </lineage>
</organism>
<dbReference type="InterPro" id="IPR057978">
    <property type="entry name" value="TPR_DAAF5"/>
</dbReference>
<dbReference type="Gene3D" id="1.25.10.10">
    <property type="entry name" value="Leucine-rich Repeat Variant"/>
    <property type="match status" value="2"/>
</dbReference>
<dbReference type="PANTHER" id="PTHR10648:SF4">
    <property type="entry name" value="PROTEIN PHOSPHATASE 2 (FORMERLY 2A), REGULATORY SUBUNIT A, BETA ISOFORM-RELATED"/>
    <property type="match status" value="1"/>
</dbReference>
<keyword evidence="1" id="KW-0677">Repeat</keyword>
<evidence type="ECO:0000313" key="4">
    <source>
        <dbReference type="EMBL" id="KAK3702610.1"/>
    </source>
</evidence>
<dbReference type="GO" id="GO:0005634">
    <property type="term" value="C:nucleus"/>
    <property type="evidence" value="ECO:0007669"/>
    <property type="project" value="TreeGrafter"/>
</dbReference>
<dbReference type="SUPFAM" id="SSF48371">
    <property type="entry name" value="ARM repeat"/>
    <property type="match status" value="1"/>
</dbReference>
<accession>A0AAE0XQF3</accession>
<reference evidence="4" key="1">
    <citation type="journal article" date="2023" name="G3 (Bethesda)">
        <title>A reference genome for the long-term kleptoplast-retaining sea slug Elysia crispata morphotype clarki.</title>
        <authorList>
            <person name="Eastman K.E."/>
            <person name="Pendleton A.L."/>
            <person name="Shaikh M.A."/>
            <person name="Suttiyut T."/>
            <person name="Ogas R."/>
            <person name="Tomko P."/>
            <person name="Gavelis G."/>
            <person name="Widhalm J.R."/>
            <person name="Wisecaver J.H."/>
        </authorList>
    </citation>
    <scope>NUCLEOTIDE SEQUENCE</scope>
    <source>
        <strain evidence="4">ECLA1</strain>
    </source>
</reference>
<comment type="caution">
    <text evidence="4">The sequence shown here is derived from an EMBL/GenBank/DDBJ whole genome shotgun (WGS) entry which is preliminary data.</text>
</comment>
<dbReference type="GO" id="GO:0005829">
    <property type="term" value="C:cytosol"/>
    <property type="evidence" value="ECO:0007669"/>
    <property type="project" value="TreeGrafter"/>
</dbReference>
<dbReference type="Proteomes" id="UP001283361">
    <property type="component" value="Unassembled WGS sequence"/>
</dbReference>
<dbReference type="EMBL" id="JAWDGP010007852">
    <property type="protein sequence ID" value="KAK3702610.1"/>
    <property type="molecule type" value="Genomic_DNA"/>
</dbReference>
<dbReference type="PANTHER" id="PTHR10648">
    <property type="entry name" value="SERINE/THREONINE-PROTEIN PHOSPHATASE PP2A 65 KDA REGULATORY SUBUNIT"/>
    <property type="match status" value="1"/>
</dbReference>
<evidence type="ECO:0000259" key="3">
    <source>
        <dbReference type="Pfam" id="PF25757"/>
    </source>
</evidence>
<keyword evidence="5" id="KW-1185">Reference proteome</keyword>
<dbReference type="PROSITE" id="PS50077">
    <property type="entry name" value="HEAT_REPEAT"/>
    <property type="match status" value="1"/>
</dbReference>
<dbReference type="InterPro" id="IPR011989">
    <property type="entry name" value="ARM-like"/>
</dbReference>
<dbReference type="InterPro" id="IPR016024">
    <property type="entry name" value="ARM-type_fold"/>
</dbReference>
<dbReference type="GO" id="GO:0019888">
    <property type="term" value="F:protein phosphatase regulator activity"/>
    <property type="evidence" value="ECO:0007669"/>
    <property type="project" value="TreeGrafter"/>
</dbReference>
<dbReference type="AlphaFoldDB" id="A0AAE0XQF3"/>